<name>A0A840WEP2_9ACTN</name>
<dbReference type="Proteomes" id="UP000579647">
    <property type="component" value="Unassembled WGS sequence"/>
</dbReference>
<evidence type="ECO:0000313" key="2">
    <source>
        <dbReference type="EMBL" id="MBB5489806.1"/>
    </source>
</evidence>
<evidence type="ECO:0000313" key="3">
    <source>
        <dbReference type="Proteomes" id="UP000579647"/>
    </source>
</evidence>
<evidence type="ECO:0008006" key="4">
    <source>
        <dbReference type="Google" id="ProtNLM"/>
    </source>
</evidence>
<feature type="compositionally biased region" description="Basic and acidic residues" evidence="1">
    <location>
        <begin position="604"/>
        <end position="621"/>
    </location>
</feature>
<sequence>MDRRAALESHVRSMPPERIADLLATLTEGVVRYARATPQTLLHLLPLLAYRPRAFERLTLAHHQVIYAAVGLAEDQNDLRTVDDQEQFRQAMLRREAPPYYQEPGRVDHEALLAKLDADRPGLARVRAEETIADLVALVFLWPDGEGGYHLLDDAFDQFGLPREPPSVAKGLGEFDFAGVRRIALTLGLDPTGEWDAMTDEVGAVLRTPERVRSLFRDAQHDVVHQLLGYAFLGTEARTFLIRAAGGPFHFPADGTGDPDLDWAIERGLLMPSDALSDRLVMPREVALAIRRAHPWPFNPAPQAVVGVPVERMMPGGGSDVAEGSRRALTALAGADTRLLAACAERPPQLRKDGLLMKRERKRLTKAAGRDEDLARVWVEAAAVLGLLDHGHGRIVLTERAEIWREHDTETRLAALLEAWTGTEDAAWCWPSPESPPRSKGRDRNGRARVRWALAGSLNHLPWGTSTGVVGHRLLAERAQGQELRTGAQWLLAAVTWYQPTVETEAGTEGRVIRALCEAEALGVVYGGATTEVGRALSEHCRRSWEPWPRADGELVASVRRTLGLDWSEEGPQGVWGSGSAGPEGRYDRGERAGRTVTGQGREPGAEHGEADGTGAGRERGLGFAAPGEEEHRELREVARRLFGEEWT</sequence>
<dbReference type="RefSeq" id="WP_246420086.1">
    <property type="nucleotide sequence ID" value="NZ_BAAAKM010000046.1"/>
</dbReference>
<gene>
    <name evidence="2" type="ORF">HNR07_000943</name>
</gene>
<protein>
    <recommendedName>
        <fullName evidence="4">Helicase XPB/Ssl2 N-terminal domain-containing protein</fullName>
    </recommendedName>
</protein>
<evidence type="ECO:0000256" key="1">
    <source>
        <dbReference type="SAM" id="MobiDB-lite"/>
    </source>
</evidence>
<organism evidence="2 3">
    <name type="scientific">Nocardiopsis metallicus</name>
    <dbReference type="NCBI Taxonomy" id="179819"/>
    <lineage>
        <taxon>Bacteria</taxon>
        <taxon>Bacillati</taxon>
        <taxon>Actinomycetota</taxon>
        <taxon>Actinomycetes</taxon>
        <taxon>Streptosporangiales</taxon>
        <taxon>Nocardiopsidaceae</taxon>
        <taxon>Nocardiopsis</taxon>
    </lineage>
</organism>
<proteinExistence type="predicted"/>
<keyword evidence="3" id="KW-1185">Reference proteome</keyword>
<feature type="region of interest" description="Disordered" evidence="1">
    <location>
        <begin position="568"/>
        <end position="637"/>
    </location>
</feature>
<feature type="compositionally biased region" description="Basic and acidic residues" evidence="1">
    <location>
        <begin position="585"/>
        <end position="594"/>
    </location>
</feature>
<accession>A0A840WEP2</accession>
<comment type="caution">
    <text evidence="2">The sequence shown here is derived from an EMBL/GenBank/DDBJ whole genome shotgun (WGS) entry which is preliminary data.</text>
</comment>
<reference evidence="2 3" key="1">
    <citation type="submission" date="2020-08" db="EMBL/GenBank/DDBJ databases">
        <title>Sequencing the genomes of 1000 actinobacteria strains.</title>
        <authorList>
            <person name="Klenk H.-P."/>
        </authorList>
    </citation>
    <scope>NUCLEOTIDE SEQUENCE [LARGE SCALE GENOMIC DNA]</scope>
    <source>
        <strain evidence="2 3">DSM 44598</strain>
    </source>
</reference>
<dbReference type="AlphaFoldDB" id="A0A840WEP2"/>
<dbReference type="EMBL" id="JACHDO010000001">
    <property type="protein sequence ID" value="MBB5489806.1"/>
    <property type="molecule type" value="Genomic_DNA"/>
</dbReference>